<evidence type="ECO:0000313" key="4">
    <source>
        <dbReference type="Proteomes" id="UP001500736"/>
    </source>
</evidence>
<feature type="transmembrane region" description="Helical" evidence="1">
    <location>
        <begin position="268"/>
        <end position="285"/>
    </location>
</feature>
<dbReference type="Gene3D" id="3.90.550.10">
    <property type="entry name" value="Spore Coat Polysaccharide Biosynthesis Protein SpsA, Chain A"/>
    <property type="match status" value="1"/>
</dbReference>
<name>A0ABN1JU57_9FLAO</name>
<dbReference type="PANTHER" id="PTHR22916:SF64">
    <property type="entry name" value="TRANSFERASE, PUTATIVE-RELATED"/>
    <property type="match status" value="1"/>
</dbReference>
<feature type="domain" description="Glycosyltransferase 2-like" evidence="2">
    <location>
        <begin position="7"/>
        <end position="135"/>
    </location>
</feature>
<dbReference type="InterPro" id="IPR001173">
    <property type="entry name" value="Glyco_trans_2-like"/>
</dbReference>
<dbReference type="RefSeq" id="WP_131507130.1">
    <property type="nucleotide sequence ID" value="NZ_BAAAGF010000003.1"/>
</dbReference>
<protein>
    <submittedName>
        <fullName evidence="3">Glycosyltransferase</fullName>
    </submittedName>
</protein>
<comment type="caution">
    <text evidence="3">The sequence shown here is derived from an EMBL/GenBank/DDBJ whole genome shotgun (WGS) entry which is preliminary data.</text>
</comment>
<dbReference type="PANTHER" id="PTHR22916">
    <property type="entry name" value="GLYCOSYLTRANSFERASE"/>
    <property type="match status" value="1"/>
</dbReference>
<keyword evidence="4" id="KW-1185">Reference proteome</keyword>
<dbReference type="SUPFAM" id="SSF53448">
    <property type="entry name" value="Nucleotide-diphospho-sugar transferases"/>
    <property type="match status" value="1"/>
</dbReference>
<dbReference type="InterPro" id="IPR029044">
    <property type="entry name" value="Nucleotide-diphossugar_trans"/>
</dbReference>
<sequence length="336" mass="37663">MNTLDFSFIIPVFNRPDEVNELLESFTLLEGDFSFEIVIVEDGSNIDCKAIVASYIDRLNISYYFKPNSGPGDSRNFGMKKAKGNYYIILDSDCLLPKHYLQTVKSSLDNEFVDCFGGPDAAHHSFTSLQKAINFAMTSFITTGGIRGGKTKVDKFQPRSFNMGLSKAAFEASGGFGVIHPGEDPDLSIRLINLGFKTKLINEAFVYHKRRISWSKFYKQVNKFGLVRPILNQWHPKTAKLVYWLPTLFCLGFLASIILFGLGIDLGLKLYALYFIAAFILALISSKSLVVAIQAIIAIAIQFFGYGYGFLKSTLALKFTKKTPEQVFPHLFFIHG</sequence>
<reference evidence="3 4" key="1">
    <citation type="journal article" date="2019" name="Int. J. Syst. Evol. Microbiol.">
        <title>The Global Catalogue of Microorganisms (GCM) 10K type strain sequencing project: providing services to taxonomists for standard genome sequencing and annotation.</title>
        <authorList>
            <consortium name="The Broad Institute Genomics Platform"/>
            <consortium name="The Broad Institute Genome Sequencing Center for Infectious Disease"/>
            <person name="Wu L."/>
            <person name="Ma J."/>
        </authorList>
    </citation>
    <scope>NUCLEOTIDE SEQUENCE [LARGE SCALE GENOMIC DNA]</scope>
    <source>
        <strain evidence="3 4">JCM 15976</strain>
    </source>
</reference>
<feature type="transmembrane region" description="Helical" evidence="1">
    <location>
        <begin position="241"/>
        <end position="261"/>
    </location>
</feature>
<dbReference type="Pfam" id="PF00535">
    <property type="entry name" value="Glycos_transf_2"/>
    <property type="match status" value="1"/>
</dbReference>
<evidence type="ECO:0000259" key="2">
    <source>
        <dbReference type="Pfam" id="PF00535"/>
    </source>
</evidence>
<dbReference type="Proteomes" id="UP001500736">
    <property type="component" value="Unassembled WGS sequence"/>
</dbReference>
<evidence type="ECO:0000313" key="3">
    <source>
        <dbReference type="EMBL" id="GAA0746762.1"/>
    </source>
</evidence>
<dbReference type="EMBL" id="BAAAGF010000003">
    <property type="protein sequence ID" value="GAA0746762.1"/>
    <property type="molecule type" value="Genomic_DNA"/>
</dbReference>
<accession>A0ABN1JU57</accession>
<gene>
    <name evidence="3" type="ORF">GCM10009431_23420</name>
</gene>
<feature type="transmembrane region" description="Helical" evidence="1">
    <location>
        <begin position="291"/>
        <end position="311"/>
    </location>
</feature>
<keyword evidence="1" id="KW-0472">Membrane</keyword>
<organism evidence="3 4">
    <name type="scientific">Gaetbulibacter jejuensis</name>
    <dbReference type="NCBI Taxonomy" id="584607"/>
    <lineage>
        <taxon>Bacteria</taxon>
        <taxon>Pseudomonadati</taxon>
        <taxon>Bacteroidota</taxon>
        <taxon>Flavobacteriia</taxon>
        <taxon>Flavobacteriales</taxon>
        <taxon>Flavobacteriaceae</taxon>
        <taxon>Gaetbulibacter</taxon>
    </lineage>
</organism>
<keyword evidence="1" id="KW-0812">Transmembrane</keyword>
<keyword evidence="1" id="KW-1133">Transmembrane helix</keyword>
<evidence type="ECO:0000256" key="1">
    <source>
        <dbReference type="SAM" id="Phobius"/>
    </source>
</evidence>
<proteinExistence type="predicted"/>